<dbReference type="Proteomes" id="UP000006868">
    <property type="component" value="Chromosome"/>
</dbReference>
<evidence type="ECO:0000313" key="2">
    <source>
        <dbReference type="Proteomes" id="UP000006868"/>
    </source>
</evidence>
<dbReference type="PATRIC" id="fig|886882.15.peg.4475"/>
<dbReference type="HOGENOM" id="CLU_2684407_0_0_9"/>
<organism evidence="1 2">
    <name type="scientific">Paenibacillus polymyxa (strain SC2)</name>
    <name type="common">Bacillus polymyxa</name>
    <dbReference type="NCBI Taxonomy" id="886882"/>
    <lineage>
        <taxon>Bacteria</taxon>
        <taxon>Bacillati</taxon>
        <taxon>Bacillota</taxon>
        <taxon>Bacilli</taxon>
        <taxon>Bacillales</taxon>
        <taxon>Paenibacillaceae</taxon>
        <taxon>Paenibacillus</taxon>
    </lineage>
</organism>
<reference evidence="1 2" key="1">
    <citation type="journal article" date="2011" name="J. Bacteriol.">
        <title>Complete genome sequence of Paenibacillus polymyxa SC2, a strain of plant growth-promoting Rhizobacterium with broad-spectrum antimicrobial activity.</title>
        <authorList>
            <person name="Ma M."/>
            <person name="Wang C."/>
            <person name="Ding Y."/>
            <person name="Li L."/>
            <person name="Shen D."/>
            <person name="Jiang X."/>
            <person name="Guan D."/>
            <person name="Cao F."/>
            <person name="Chen H."/>
            <person name="Feng R."/>
            <person name="Wang X."/>
            <person name="Ge Y."/>
            <person name="Yao L."/>
            <person name="Bing X."/>
            <person name="Yang X."/>
            <person name="Li J."/>
            <person name="Du B."/>
        </authorList>
    </citation>
    <scope>NUCLEOTIDE SEQUENCE [LARGE SCALE GENOMIC DNA]</scope>
    <source>
        <strain evidence="1 2">SC2</strain>
    </source>
</reference>
<gene>
    <name evidence="1" type="ORF">PPSC2_20985</name>
</gene>
<proteinExistence type="predicted"/>
<evidence type="ECO:0000313" key="1">
    <source>
        <dbReference type="EMBL" id="AKA44309.1"/>
    </source>
</evidence>
<name>A0A0D5ZCJ8_PAEPS</name>
<accession>A0A0D5ZCJ8</accession>
<dbReference type="AlphaFoldDB" id="A0A0D5ZCJ8"/>
<protein>
    <submittedName>
        <fullName evidence="1">Uncharacterized protein</fullName>
    </submittedName>
</protein>
<sequence>MGSIDQSSQSRIDQRYTRPFLGRAIVKTQHEADDNDNKPMKNASKIASHLTQLILIININCVNIILFTSEQNII</sequence>
<dbReference type="EMBL" id="CP002213">
    <property type="protein sequence ID" value="AKA44309.1"/>
    <property type="molecule type" value="Genomic_DNA"/>
</dbReference>
<dbReference type="KEGG" id="ppm:PPSC2_20985"/>